<keyword evidence="2" id="KW-0812">Transmembrane</keyword>
<dbReference type="Proteomes" id="UP001601288">
    <property type="component" value="Unassembled WGS sequence"/>
</dbReference>
<comment type="caution">
    <text evidence="3">The sequence shown here is derived from an EMBL/GenBank/DDBJ whole genome shotgun (WGS) entry which is preliminary data.</text>
</comment>
<keyword evidence="2" id="KW-1133">Transmembrane helix</keyword>
<evidence type="ECO:0000256" key="2">
    <source>
        <dbReference type="SAM" id="Phobius"/>
    </source>
</evidence>
<dbReference type="RefSeq" id="WP_358281880.1">
    <property type="nucleotide sequence ID" value="NZ_JBEYGJ010000012.1"/>
</dbReference>
<evidence type="ECO:0000313" key="4">
    <source>
        <dbReference type="Proteomes" id="UP001601288"/>
    </source>
</evidence>
<keyword evidence="2" id="KW-0472">Membrane</keyword>
<keyword evidence="4" id="KW-1185">Reference proteome</keyword>
<feature type="region of interest" description="Disordered" evidence="1">
    <location>
        <begin position="55"/>
        <end position="84"/>
    </location>
</feature>
<protein>
    <submittedName>
        <fullName evidence="3">Uncharacterized protein</fullName>
    </submittedName>
</protein>
<feature type="compositionally biased region" description="Pro residues" evidence="1">
    <location>
        <begin position="63"/>
        <end position="84"/>
    </location>
</feature>
<feature type="transmembrane region" description="Helical" evidence="2">
    <location>
        <begin position="29"/>
        <end position="51"/>
    </location>
</feature>
<dbReference type="EMBL" id="JBIAFP010000003">
    <property type="protein sequence ID" value="MFE9224192.1"/>
    <property type="molecule type" value="Genomic_DNA"/>
</dbReference>
<evidence type="ECO:0000313" key="3">
    <source>
        <dbReference type="EMBL" id="MFE9224192.1"/>
    </source>
</evidence>
<name>A0ABW6L6R9_9ACTN</name>
<reference evidence="3 4" key="1">
    <citation type="submission" date="2024-10" db="EMBL/GenBank/DDBJ databases">
        <title>The Natural Products Discovery Center: Release of the First 8490 Sequenced Strains for Exploring Actinobacteria Biosynthetic Diversity.</title>
        <authorList>
            <person name="Kalkreuter E."/>
            <person name="Kautsar S.A."/>
            <person name="Yang D."/>
            <person name="Bader C.D."/>
            <person name="Teijaro C.N."/>
            <person name="Fluegel L."/>
            <person name="Davis C.M."/>
            <person name="Simpson J.R."/>
            <person name="Lauterbach L."/>
            <person name="Steele A.D."/>
            <person name="Gui C."/>
            <person name="Meng S."/>
            <person name="Li G."/>
            <person name="Viehrig K."/>
            <person name="Ye F."/>
            <person name="Su P."/>
            <person name="Kiefer A.F."/>
            <person name="Nichols A."/>
            <person name="Cepeda A.J."/>
            <person name="Yan W."/>
            <person name="Fan B."/>
            <person name="Jiang Y."/>
            <person name="Adhikari A."/>
            <person name="Zheng C.-J."/>
            <person name="Schuster L."/>
            <person name="Cowan T.M."/>
            <person name="Smanski M.J."/>
            <person name="Chevrette M.G."/>
            <person name="De Carvalho L.P.S."/>
            <person name="Shen B."/>
        </authorList>
    </citation>
    <scope>NUCLEOTIDE SEQUENCE [LARGE SCALE GENOMIC DNA]</scope>
    <source>
        <strain evidence="3 4">NPDC007066</strain>
    </source>
</reference>
<accession>A0ABW6L6R9</accession>
<evidence type="ECO:0000256" key="1">
    <source>
        <dbReference type="SAM" id="MobiDB-lite"/>
    </source>
</evidence>
<gene>
    <name evidence="3" type="ORF">ACFYM3_06040</name>
</gene>
<organism evidence="3 4">
    <name type="scientific">Streptomyces massasporeus</name>
    <dbReference type="NCBI Taxonomy" id="67324"/>
    <lineage>
        <taxon>Bacteria</taxon>
        <taxon>Bacillati</taxon>
        <taxon>Actinomycetota</taxon>
        <taxon>Actinomycetes</taxon>
        <taxon>Kitasatosporales</taxon>
        <taxon>Streptomycetaceae</taxon>
        <taxon>Streptomyces</taxon>
    </lineage>
</organism>
<proteinExistence type="predicted"/>
<sequence>MSRKGRGAVAAGCFGAVVTGPQELFDSGVGRGFLLALSVGAVTGSAVGFAFPSVLRRGRREPPTLPPPPIPPPPPPPPPPERRT</sequence>